<proteinExistence type="evidence at protein level"/>
<dbReference type="OMA" id="TDCEEKT"/>
<feature type="region of interest" description="Disordered" evidence="1">
    <location>
        <begin position="231"/>
        <end position="463"/>
    </location>
</feature>
<reference evidence="4" key="1">
    <citation type="journal article" date="2009" name="Science">
        <title>The B73 maize genome: complexity, diversity, and dynamics.</title>
        <authorList>
            <person name="Schnable P.S."/>
            <person name="Ware D."/>
            <person name="Fulton R.S."/>
            <person name="Stein J.C."/>
            <person name="Wei F."/>
            <person name="Pasternak S."/>
            <person name="Liang C."/>
            <person name="Zhang J."/>
            <person name="Fulton L."/>
            <person name="Graves T.A."/>
            <person name="Minx P."/>
            <person name="Reily A.D."/>
            <person name="Courtney L."/>
            <person name="Kruchowski S.S."/>
            <person name="Tomlinson C."/>
            <person name="Strong C."/>
            <person name="Delehaunty K."/>
            <person name="Fronick C."/>
            <person name="Courtney B."/>
            <person name="Rock S.M."/>
            <person name="Belter E."/>
            <person name="Du F."/>
            <person name="Kim K."/>
            <person name="Abbott R.M."/>
            <person name="Cotton M."/>
            <person name="Levy A."/>
            <person name="Marchetto P."/>
            <person name="Ochoa K."/>
            <person name="Jackson S.M."/>
            <person name="Gillam B."/>
            <person name="Chen W."/>
            <person name="Yan L."/>
            <person name="Higginbotham J."/>
            <person name="Cardenas M."/>
            <person name="Waligorski J."/>
            <person name="Applebaum E."/>
            <person name="Phelps L."/>
            <person name="Falcone J."/>
            <person name="Kanchi K."/>
            <person name="Thane T."/>
            <person name="Scimone A."/>
            <person name="Thane N."/>
            <person name="Henke J."/>
            <person name="Wang T."/>
            <person name="Ruppert J."/>
            <person name="Shah N."/>
            <person name="Rotter K."/>
            <person name="Hodges J."/>
            <person name="Ingenthron E."/>
            <person name="Cordes M."/>
            <person name="Kohlberg S."/>
            <person name="Sgro J."/>
            <person name="Delgado B."/>
            <person name="Mead K."/>
            <person name="Chinwalla A."/>
            <person name="Leonard S."/>
            <person name="Crouse K."/>
            <person name="Collura K."/>
            <person name="Kudrna D."/>
            <person name="Currie J."/>
            <person name="He R."/>
            <person name="Angelova A."/>
            <person name="Rajasekar S."/>
            <person name="Mueller T."/>
            <person name="Lomeli R."/>
            <person name="Scara G."/>
            <person name="Ko A."/>
            <person name="Delaney K."/>
            <person name="Wissotski M."/>
            <person name="Lopez G."/>
            <person name="Campos D."/>
            <person name="Braidotti M."/>
            <person name="Ashley E."/>
            <person name="Golser W."/>
            <person name="Kim H."/>
            <person name="Lee S."/>
            <person name="Lin J."/>
            <person name="Dujmic Z."/>
            <person name="Kim W."/>
            <person name="Talag J."/>
            <person name="Zuccolo A."/>
            <person name="Fan C."/>
            <person name="Sebastian A."/>
            <person name="Kramer M."/>
            <person name="Spiegel L."/>
            <person name="Nascimento L."/>
            <person name="Zutavern T."/>
            <person name="Miller B."/>
            <person name="Ambroise C."/>
            <person name="Muller S."/>
            <person name="Spooner W."/>
            <person name="Narechania A."/>
            <person name="Ren L."/>
            <person name="Wei S."/>
            <person name="Kumari S."/>
            <person name="Faga B."/>
            <person name="Levy M.J."/>
            <person name="McMahan L."/>
            <person name="Van Buren P."/>
            <person name="Vaughn M.W."/>
            <person name="Ying K."/>
            <person name="Yeh C.-T."/>
            <person name="Emrich S.J."/>
            <person name="Jia Y."/>
            <person name="Kalyanaraman A."/>
            <person name="Hsia A.-P."/>
            <person name="Barbazuk W.B."/>
            <person name="Baucom R.S."/>
            <person name="Brutnell T.P."/>
            <person name="Carpita N.C."/>
            <person name="Chaparro C."/>
            <person name="Chia J.-M."/>
            <person name="Deragon J.-M."/>
            <person name="Estill J.C."/>
            <person name="Fu Y."/>
            <person name="Jeddeloh J.A."/>
            <person name="Han Y."/>
            <person name="Lee H."/>
            <person name="Li P."/>
            <person name="Lisch D.R."/>
            <person name="Liu S."/>
            <person name="Liu Z."/>
            <person name="Nagel D.H."/>
            <person name="McCann M.C."/>
            <person name="SanMiguel P."/>
            <person name="Myers A.M."/>
            <person name="Nettleton D."/>
            <person name="Nguyen J."/>
            <person name="Penning B.W."/>
            <person name="Ponnala L."/>
            <person name="Schneider K.L."/>
            <person name="Schwartz D.C."/>
            <person name="Sharma A."/>
            <person name="Soderlund C."/>
            <person name="Springer N.M."/>
            <person name="Sun Q."/>
            <person name="Wang H."/>
            <person name="Waterman M."/>
            <person name="Westerman R."/>
            <person name="Wolfgruber T.K."/>
            <person name="Yang L."/>
            <person name="Yu Y."/>
            <person name="Zhang L."/>
            <person name="Zhou S."/>
            <person name="Zhu Q."/>
            <person name="Bennetzen J.L."/>
            <person name="Dawe R.K."/>
            <person name="Jiang J."/>
            <person name="Jiang N."/>
            <person name="Presting G.G."/>
            <person name="Wessler S.R."/>
            <person name="Aluru S."/>
            <person name="Martienssen R.A."/>
            <person name="Clifton S.W."/>
            <person name="McCombie W.R."/>
            <person name="Wing R.A."/>
            <person name="Wilson R.K."/>
        </authorList>
    </citation>
    <scope>NUCLEOTIDE SEQUENCE [LARGE SCALE GENOMIC DNA]</scope>
    <source>
        <strain evidence="4">cv. B73</strain>
    </source>
</reference>
<dbReference type="PaxDb" id="4577-AC208110.2_FGP006"/>
<reference evidence="2" key="2">
    <citation type="submission" date="2015-12" db="EMBL/GenBank/DDBJ databases">
        <title>Update maize B73 reference genome by single molecule sequencing technologies.</title>
        <authorList>
            <consortium name="Maize Genome Sequencing Project"/>
            <person name="Ware D."/>
        </authorList>
    </citation>
    <scope>NUCLEOTIDE SEQUENCE</scope>
    <source>
        <tissue evidence="2">Seedling</tissue>
    </source>
</reference>
<feature type="region of interest" description="Disordered" evidence="1">
    <location>
        <begin position="534"/>
        <end position="563"/>
    </location>
</feature>
<evidence type="ECO:0000256" key="1">
    <source>
        <dbReference type="SAM" id="MobiDB-lite"/>
    </source>
</evidence>
<sequence length="1271" mass="138069">MDFLTLPRRDLQALCKRNGIRANMTSAAMADALRALPKVEGIEEYVKVLQPVSVLQTAVKPVNEEQKQESPLPRGRRVTAQSSEPIEAEEDKENDAKRQSNKEGVQVPGVGRRGASRRARPVPAVPQTLGKAVAEEDGQGEQNLKQEAKRDSAPAPVVGRLARPSTVVIARADESEVAGVEEEQSKEVVDDALALGVGRRGASRRARPAPSIAALAGNVVEDEEQIVPIPRGRRVKAHGNSSEPIRLDTSYDDEKEEAKPVEEQDDAQIVGVGRRRGASRRAQAASAIAAPEAKTEEEQKAPITRGRRVKAKSTELIRLDDSSMEKKEDPKPEEETGDAPAVGAERRAPSPSKAPATRRSGAASKAEAGDVAVEVVSSLATRQRKTMKAAAAAAEAEEKAPRRATRRGAVTSTLMQQELQEKPQEAIGATDEAARALPIRPTRQRKPTMKAAAAATAQEKAPIATRRGALMTLLQQDVQEEPKEAVGAPVSHQRCDALEETKEAFVPQKEEINELDAPKQDEDEDMVIIDGEKLMEETPAEDPPVTDQERTGKSEFQEQQVDDEEKCLATLEEPPIIGLVSMVTEQPSEDDGGVNFQDGGGSSAALLDKNAGEEIELVAGVRALQVPLTGNGSDASHESEMRKFNEVLTVREKNSEVDTQEVSKEMEHTDIAELQADIVDEAAFLDCSSIVNLVAGEETEVVNTEDGLGCEEDGDVDKVLHDSVDDTILIDCSSENVEMEKAGNVTREMPENQAALDEDVGKPNEVVIGDKPQDTVTDKVVQEGREVLITDEMQQGTAGMHDEIEDDQFESVFVQADQVVTADNLLEQVTDREITVEENTALIVGERQQSTVTMDEDVVEDHSDTDGDHSNEHIEAVTTVKVPELKLIEDIFVQSDHAVAADNLPEQVRDCGITMETTSLIVDEKQQIMVTVDGDLVMDGSETDNVHPDEQMEVVTAEEVLEDTGITVEDVEEKQKSTVTVDKDVVDDHFFKTDDVHADEQMEASTTDEVPELTEADYEVVEEKQQSTYTMNGGIEDDHFKTHVAHADEKKEVVATDVPEVTGTVGEIEEKTSVTMDGDVVFDHADGQKEVIVTEVPDEVTVTGDEGVERKAAVITEAIPDHGTAPSIAHTMNGCVKETHFGDGNEQKKVITADIISIPQDDCVRKENASSIDVAESLSSNKSSGCKNSSEKNTTEPMAVLKDKGLKATKKPVDLLALSLGKLKAKLKDRLNAEKKKEAKRLALARVDENVCRSIPRKGAGQQRNLNLQQH</sequence>
<feature type="compositionally biased region" description="Low complexity" evidence="1">
    <location>
        <begin position="451"/>
        <end position="463"/>
    </location>
</feature>
<organism evidence="3 4">
    <name type="scientific">Zea mays</name>
    <name type="common">Maize</name>
    <dbReference type="NCBI Taxonomy" id="4577"/>
    <lineage>
        <taxon>Eukaryota</taxon>
        <taxon>Viridiplantae</taxon>
        <taxon>Streptophyta</taxon>
        <taxon>Embryophyta</taxon>
        <taxon>Tracheophyta</taxon>
        <taxon>Spermatophyta</taxon>
        <taxon>Magnoliopsida</taxon>
        <taxon>Liliopsida</taxon>
        <taxon>Poales</taxon>
        <taxon>Poaceae</taxon>
        <taxon>PACMAD clade</taxon>
        <taxon>Panicoideae</taxon>
        <taxon>Andropogonodae</taxon>
        <taxon>Andropogoneae</taxon>
        <taxon>Tripsacinae</taxon>
        <taxon>Zea</taxon>
    </lineage>
</organism>
<evidence type="ECO:0007829" key="5">
    <source>
        <dbReference type="PeptideAtlas" id="A0A1D6JDG7"/>
    </source>
</evidence>
<feature type="region of interest" description="Disordered" evidence="1">
    <location>
        <begin position="60"/>
        <end position="159"/>
    </location>
</feature>
<accession>A0A3L6GBQ4</accession>
<keyword evidence="4" id="KW-1185">Reference proteome</keyword>
<reference evidence="3" key="4">
    <citation type="submission" date="2021-05" db="UniProtKB">
        <authorList>
            <consortium name="EnsemblPlants"/>
        </authorList>
    </citation>
    <scope>IDENTIFICATION</scope>
    <source>
        <strain evidence="3">cv. B73</strain>
    </source>
</reference>
<evidence type="ECO:0000313" key="4">
    <source>
        <dbReference type="Proteomes" id="UP000007305"/>
    </source>
</evidence>
<gene>
    <name evidence="3" type="primary">LOC100501538</name>
    <name evidence="2" type="ORF">ZEAMMB73_Zm00001d026222</name>
</gene>
<dbReference type="eggNOG" id="ENOG502S4SM">
    <property type="taxonomic scope" value="Eukaryota"/>
</dbReference>
<dbReference type="GeneID" id="100501538"/>
<feature type="compositionally biased region" description="Basic and acidic residues" evidence="1">
    <location>
        <begin position="547"/>
        <end position="556"/>
    </location>
</feature>
<dbReference type="Gramene" id="Zm00001eb430160_T002">
    <property type="protein sequence ID" value="Zm00001eb430160_P002"/>
    <property type="gene ID" value="Zm00001eb430160"/>
</dbReference>
<dbReference type="AlphaFoldDB" id="A0A1D6JDG7"/>
<evidence type="ECO:0000313" key="3">
    <source>
        <dbReference type="EnsemblPlants" id="Zm00001eb430160_P002"/>
    </source>
</evidence>
<dbReference type="ExpressionAtlas" id="A0A1D6JDG7">
    <property type="expression patterns" value="baseline and differential"/>
</dbReference>
<keyword evidence="5" id="KW-1267">Proteomics identification</keyword>
<dbReference type="SMR" id="A0A1D6JDG7"/>
<protein>
    <submittedName>
        <fullName evidence="2 3">Uncharacterized protein</fullName>
    </submittedName>
</protein>
<dbReference type="PANTHER" id="PTHR33621">
    <property type="entry name" value="ASPARTIC/GLUTAMIC ACID-RICH PROTEIN"/>
    <property type="match status" value="1"/>
</dbReference>
<feature type="compositionally biased region" description="Low complexity" evidence="1">
    <location>
        <begin position="280"/>
        <end position="290"/>
    </location>
</feature>
<feature type="compositionally biased region" description="Basic and acidic residues" evidence="1">
    <location>
        <begin position="312"/>
        <end position="334"/>
    </location>
</feature>
<dbReference type="EnsemblPlants" id="Zm00001eb430160_T002">
    <property type="protein sequence ID" value="Zm00001eb430160_P002"/>
    <property type="gene ID" value="Zm00001eb430160"/>
</dbReference>
<dbReference type="RefSeq" id="XP_008664290.2">
    <property type="nucleotide sequence ID" value="XM_008666068.3"/>
</dbReference>
<feature type="region of interest" description="Disordered" evidence="1">
    <location>
        <begin position="1175"/>
        <end position="1199"/>
    </location>
</feature>
<dbReference type="EMBL" id="CM000786">
    <property type="protein sequence ID" value="AQK45867.1"/>
    <property type="molecule type" value="Genomic_DNA"/>
</dbReference>
<dbReference type="OrthoDB" id="1916794at2759"/>
<reference evidence="3" key="3">
    <citation type="submission" date="2019-07" db="EMBL/GenBank/DDBJ databases">
        <authorList>
            <person name="Seetharam A."/>
            <person name="Woodhouse M."/>
            <person name="Cannon E."/>
        </authorList>
    </citation>
    <scope>NUCLEOTIDE SEQUENCE [LARGE SCALE GENOMIC DNA]</scope>
    <source>
        <strain evidence="3">cv. B73</strain>
    </source>
</reference>
<name>A0A1D6JDG7_MAIZE</name>
<feature type="compositionally biased region" description="Low complexity" evidence="1">
    <location>
        <begin position="1177"/>
        <end position="1188"/>
    </location>
</feature>
<dbReference type="PANTHER" id="PTHR33621:SF9">
    <property type="entry name" value="SAP DOMAIN-CONTAINING PROTEIN"/>
    <property type="match status" value="1"/>
</dbReference>
<dbReference type="Proteomes" id="UP000007305">
    <property type="component" value="Chromosome 10"/>
</dbReference>
<accession>A0A1D6JDG7</accession>
<evidence type="ECO:0000313" key="2">
    <source>
        <dbReference type="EMBL" id="AQK45867.1"/>
    </source>
</evidence>